<reference evidence="1 2" key="1">
    <citation type="journal article" date="2021" name="Hortic Res">
        <title>High-quality reference genome and annotation aids understanding of berry development for evergreen blueberry (Vaccinium darrowii).</title>
        <authorList>
            <person name="Yu J."/>
            <person name="Hulse-Kemp A.M."/>
            <person name="Babiker E."/>
            <person name="Staton M."/>
        </authorList>
    </citation>
    <scope>NUCLEOTIDE SEQUENCE [LARGE SCALE GENOMIC DNA]</scope>
    <source>
        <strain evidence="2">cv. NJ 8807/NJ 8810</strain>
        <tissue evidence="1">Young leaf</tissue>
    </source>
</reference>
<protein>
    <submittedName>
        <fullName evidence="1">Uncharacterized protein</fullName>
    </submittedName>
</protein>
<proteinExistence type="predicted"/>
<dbReference type="EMBL" id="CM037162">
    <property type="protein sequence ID" value="KAH7862821.1"/>
    <property type="molecule type" value="Genomic_DNA"/>
</dbReference>
<accession>A0ACB7ZBI2</accession>
<dbReference type="Proteomes" id="UP000828048">
    <property type="component" value="Chromosome 12"/>
</dbReference>
<name>A0ACB7ZBI2_9ERIC</name>
<sequence length="366" mass="41347">MKIKYCRTTEQYYVAEFAPVHNHTVSTPSKTHLHRSHRKFGVAQAAQADLANDSGIAPRAVVEFMARQHAASTYTPDVFVLVQRELSKAHDCKLEKSGENGTITKYEITPYGKYRYHVVTYDSSEDTVTCSCKKFEFGGILCSHALKVLSSNNVVRIPDQYILKRWTKNAKSRSIEATCASSPVEDPKAMMGIQYKELCRLCTQMVTRAVETEEAYKIALNALQKISEDVDASLTGQTFHETSHANMSASQEINEATYGEETEKRVKGLKVKERTTRSSKRSRGALQRAVRSKRAYSMNIVPVQESEMHQPSCFSQAPLSQAIDEEFLFNSFEYESQRKSNDVEDQDGDTFFQVRVVKRVAIDGFV</sequence>
<evidence type="ECO:0000313" key="2">
    <source>
        <dbReference type="Proteomes" id="UP000828048"/>
    </source>
</evidence>
<gene>
    <name evidence="1" type="ORF">Vadar_009995</name>
</gene>
<comment type="caution">
    <text evidence="1">The sequence shown here is derived from an EMBL/GenBank/DDBJ whole genome shotgun (WGS) entry which is preliminary data.</text>
</comment>
<evidence type="ECO:0000313" key="1">
    <source>
        <dbReference type="EMBL" id="KAH7862821.1"/>
    </source>
</evidence>
<organism evidence="1 2">
    <name type="scientific">Vaccinium darrowii</name>
    <dbReference type="NCBI Taxonomy" id="229202"/>
    <lineage>
        <taxon>Eukaryota</taxon>
        <taxon>Viridiplantae</taxon>
        <taxon>Streptophyta</taxon>
        <taxon>Embryophyta</taxon>
        <taxon>Tracheophyta</taxon>
        <taxon>Spermatophyta</taxon>
        <taxon>Magnoliopsida</taxon>
        <taxon>eudicotyledons</taxon>
        <taxon>Gunneridae</taxon>
        <taxon>Pentapetalae</taxon>
        <taxon>asterids</taxon>
        <taxon>Ericales</taxon>
        <taxon>Ericaceae</taxon>
        <taxon>Vaccinioideae</taxon>
        <taxon>Vaccinieae</taxon>
        <taxon>Vaccinium</taxon>
    </lineage>
</organism>
<keyword evidence="2" id="KW-1185">Reference proteome</keyword>